<keyword evidence="2" id="KW-1003">Cell membrane</keyword>
<feature type="transmembrane region" description="Helical" evidence="6">
    <location>
        <begin position="44"/>
        <end position="65"/>
    </location>
</feature>
<keyword evidence="3 6" id="KW-0812">Transmembrane</keyword>
<dbReference type="InterPro" id="IPR001851">
    <property type="entry name" value="ABC_transp_permease"/>
</dbReference>
<evidence type="ECO:0000256" key="2">
    <source>
        <dbReference type="ARBA" id="ARBA00022475"/>
    </source>
</evidence>
<evidence type="ECO:0000256" key="3">
    <source>
        <dbReference type="ARBA" id="ARBA00022692"/>
    </source>
</evidence>
<comment type="subcellular location">
    <subcellularLocation>
        <location evidence="1">Cell membrane</location>
        <topology evidence="1">Multi-pass membrane protein</topology>
    </subcellularLocation>
</comment>
<name>X1TP03_9ZZZZ</name>
<dbReference type="Pfam" id="PF02653">
    <property type="entry name" value="BPD_transp_2"/>
    <property type="match status" value="1"/>
</dbReference>
<feature type="transmembrane region" description="Helical" evidence="6">
    <location>
        <begin position="72"/>
        <end position="93"/>
    </location>
</feature>
<dbReference type="AlphaFoldDB" id="X1TP03"/>
<dbReference type="GO" id="GO:0005886">
    <property type="term" value="C:plasma membrane"/>
    <property type="evidence" value="ECO:0007669"/>
    <property type="project" value="UniProtKB-SubCell"/>
</dbReference>
<dbReference type="EMBL" id="BARW01034495">
    <property type="protein sequence ID" value="GAJ07043.1"/>
    <property type="molecule type" value="Genomic_DNA"/>
</dbReference>
<reference evidence="7" key="1">
    <citation type="journal article" date="2014" name="Front. Microbiol.">
        <title>High frequency of phylogenetically diverse reductive dehalogenase-homologous genes in deep subseafloor sedimentary metagenomes.</title>
        <authorList>
            <person name="Kawai M."/>
            <person name="Futagami T."/>
            <person name="Toyoda A."/>
            <person name="Takaki Y."/>
            <person name="Nishi S."/>
            <person name="Hori S."/>
            <person name="Arai W."/>
            <person name="Tsubouchi T."/>
            <person name="Morono Y."/>
            <person name="Uchiyama I."/>
            <person name="Ito T."/>
            <person name="Fujiyama A."/>
            <person name="Inagaki F."/>
            <person name="Takami H."/>
        </authorList>
    </citation>
    <scope>NUCLEOTIDE SEQUENCE</scope>
    <source>
        <strain evidence="7">Expedition CK06-06</strain>
    </source>
</reference>
<keyword evidence="4 6" id="KW-1133">Transmembrane helix</keyword>
<dbReference type="PANTHER" id="PTHR32196">
    <property type="entry name" value="ABC TRANSPORTER PERMEASE PROTEIN YPHD-RELATED-RELATED"/>
    <property type="match status" value="1"/>
</dbReference>
<feature type="transmembrane region" description="Helical" evidence="6">
    <location>
        <begin position="113"/>
        <end position="134"/>
    </location>
</feature>
<accession>X1TP03</accession>
<evidence type="ECO:0008006" key="8">
    <source>
        <dbReference type="Google" id="ProtNLM"/>
    </source>
</evidence>
<feature type="non-terminal residue" evidence="7">
    <location>
        <position position="135"/>
    </location>
</feature>
<evidence type="ECO:0000256" key="1">
    <source>
        <dbReference type="ARBA" id="ARBA00004651"/>
    </source>
</evidence>
<gene>
    <name evidence="7" type="ORF">S12H4_54054</name>
</gene>
<evidence type="ECO:0000313" key="7">
    <source>
        <dbReference type="EMBL" id="GAJ07043.1"/>
    </source>
</evidence>
<evidence type="ECO:0000256" key="6">
    <source>
        <dbReference type="SAM" id="Phobius"/>
    </source>
</evidence>
<keyword evidence="5 6" id="KW-0472">Membrane</keyword>
<protein>
    <recommendedName>
        <fullName evidence="8">ABC transporter permease</fullName>
    </recommendedName>
</protein>
<sequence length="135" mass="14096">MAILALALTPVIICKEIDLSFGSIMGFSAWVFVSLCASTGNPTLALVLSLLTGLLAGLLNGILVVKVGVPSLIITIGTMFFWRGLIMVCSGGIGKTLVPIKDTILLKSLVGRIGGVVPAQALWAIGLAFLFWLVL</sequence>
<dbReference type="GO" id="GO:0022857">
    <property type="term" value="F:transmembrane transporter activity"/>
    <property type="evidence" value="ECO:0007669"/>
    <property type="project" value="InterPro"/>
</dbReference>
<organism evidence="7">
    <name type="scientific">marine sediment metagenome</name>
    <dbReference type="NCBI Taxonomy" id="412755"/>
    <lineage>
        <taxon>unclassified sequences</taxon>
        <taxon>metagenomes</taxon>
        <taxon>ecological metagenomes</taxon>
    </lineage>
</organism>
<comment type="caution">
    <text evidence="7">The sequence shown here is derived from an EMBL/GenBank/DDBJ whole genome shotgun (WGS) entry which is preliminary data.</text>
</comment>
<evidence type="ECO:0000256" key="5">
    <source>
        <dbReference type="ARBA" id="ARBA00023136"/>
    </source>
</evidence>
<evidence type="ECO:0000256" key="4">
    <source>
        <dbReference type="ARBA" id="ARBA00022989"/>
    </source>
</evidence>
<proteinExistence type="predicted"/>